<dbReference type="InterPro" id="IPR045153">
    <property type="entry name" value="Est1/Ebs1-like"/>
</dbReference>
<feature type="region of interest" description="Disordered" evidence="1">
    <location>
        <begin position="598"/>
        <end position="618"/>
    </location>
</feature>
<dbReference type="GO" id="GO:0005697">
    <property type="term" value="C:telomerase holoenzyme complex"/>
    <property type="evidence" value="ECO:0007669"/>
    <property type="project" value="TreeGrafter"/>
</dbReference>
<dbReference type="SUPFAM" id="SSF88723">
    <property type="entry name" value="PIN domain-like"/>
    <property type="match status" value="1"/>
</dbReference>
<sequence>MDLADRITALQRKKTAEGAPRTRGLVSVPASSAAGAGAAGRGERSTGTGGTGAAVTESAGSNIRPRHHQETSPRPGSHSQSPARTKQLYNPDIDPIPMMRAPRPERVASPPLLPQQSPSTSQHAPARQLFDPRRDDPMRFAVLNNTTHRDRPPPSSIQSSSQPDHSSISSYASSTWTLTSSTGTSQSSAPPEQSPDKEGASKFISMLKKVYRDINELEKKTKDWDRAADDDETASIGPITMLKPGAPMPSSSDEDEKPDPLRALVAQHKQLSEHYHSMITMILQPVPASMLSFVDKYHLPTRLWANGILHCIESLRRLSNKFPGSVEHMTGYIYWSYHFYESLYETSLMNEFMAPYRINWIEALGDLARYHMHVASRQSPQDATTLSAAPLTEDVLPQPIPRIDDTPPPSIGLAAANAFDLESETEIWRKSSQTWYSMVLKETPGIGKLQHNLGLLNAEVDDEELRSVYHFVKSMTANHPYPASREAILPIFSKPAQQRRHLADAKSPELFVLLHGMLFTNIQLDDFQPTLSRYLERLQLDGAQEREWVMMAIVNVAAILQYGKADSVIKLESGSNAMAGKKRELVIQMNSLAVSDSPVSPTAASSSNMDIDTPGSNDLSSPDIPNSLVLTLQLAFATLSFCLRHPQRRSSQFARPTLNPYITIFLTFLHTILKIPGVLRVVERSFPWDDLVAFLQTVPRRQLQKEIEARAKLTSGCAPLPEDWCLRGMAWAGRRVYEHGFWVRSTSKGGGSSNEVSGEMDVLLTNENDEQDTDGIIEDDEHGEETGPKDYTNRRWVRIIRSCLGLVQSVPGFDLRRQEGGSVGWELGEAMRLKAELWREEERREREEEERRRNRHWGDDDDEMELDAEDEEIEEFDEDPEVRALQERRQYLRSLQNGRASHRHSGQGRPSRSAAPVRPLVNVCPGYTVLVVDTNILLSALSSVISLIESNQWTVLIPLAVITELDGISTNQTELGKAASAASQYITSHIRTHSASLKVQTSRGNYLSTLNVRSENFDFNSRGNRNADGTHGHSWERTLDDLILRAALWQETHWVDRTALLKGVSQRIRNDDAAKVVLLTFDRNLRLKARARQLHAGDERDLANILRVGSM</sequence>
<feature type="compositionally biased region" description="Polar residues" evidence="1">
    <location>
        <begin position="72"/>
        <end position="88"/>
    </location>
</feature>
<proteinExistence type="predicted"/>
<reference evidence="4" key="2">
    <citation type="submission" date="2015-01" db="EMBL/GenBank/DDBJ databases">
        <title>Evolutionary Origins and Diversification of the Mycorrhizal Mutualists.</title>
        <authorList>
            <consortium name="DOE Joint Genome Institute"/>
            <consortium name="Mycorrhizal Genomics Consortium"/>
            <person name="Kohler A."/>
            <person name="Kuo A."/>
            <person name="Nagy L.G."/>
            <person name="Floudas D."/>
            <person name="Copeland A."/>
            <person name="Barry K.W."/>
            <person name="Cichocki N."/>
            <person name="Veneault-Fourrey C."/>
            <person name="LaButti K."/>
            <person name="Lindquist E.A."/>
            <person name="Lipzen A."/>
            <person name="Lundell T."/>
            <person name="Morin E."/>
            <person name="Murat C."/>
            <person name="Riley R."/>
            <person name="Ohm R."/>
            <person name="Sun H."/>
            <person name="Tunlid A."/>
            <person name="Henrissat B."/>
            <person name="Grigoriev I.V."/>
            <person name="Hibbett D.S."/>
            <person name="Martin F."/>
        </authorList>
    </citation>
    <scope>NUCLEOTIDE SEQUENCE [LARGE SCALE GENOMIC DNA]</scope>
    <source>
        <strain evidence="4">MAFF 305830</strain>
    </source>
</reference>
<dbReference type="GO" id="GO:0004540">
    <property type="term" value="F:RNA nuclease activity"/>
    <property type="evidence" value="ECO:0007669"/>
    <property type="project" value="UniProtKB-ARBA"/>
</dbReference>
<dbReference type="GO" id="GO:0000184">
    <property type="term" value="P:nuclear-transcribed mRNA catabolic process, nonsense-mediated decay"/>
    <property type="evidence" value="ECO:0007669"/>
    <property type="project" value="TreeGrafter"/>
</dbReference>
<dbReference type="GO" id="GO:0070034">
    <property type="term" value="F:telomerase RNA binding"/>
    <property type="evidence" value="ECO:0007669"/>
    <property type="project" value="TreeGrafter"/>
</dbReference>
<feature type="region of interest" description="Disordered" evidence="1">
    <location>
        <begin position="839"/>
        <end position="866"/>
    </location>
</feature>
<dbReference type="Proteomes" id="UP000054097">
    <property type="component" value="Unassembled WGS sequence"/>
</dbReference>
<dbReference type="PANTHER" id="PTHR15696">
    <property type="entry name" value="SMG-7 SUPPRESSOR WITH MORPHOLOGICAL EFFECT ON GENITALIA PROTEIN 7"/>
    <property type="match status" value="1"/>
</dbReference>
<accession>A0A0C2X561</accession>
<feature type="compositionally biased region" description="Basic and acidic residues" evidence="1">
    <location>
        <begin position="839"/>
        <end position="858"/>
    </location>
</feature>
<evidence type="ECO:0000259" key="2">
    <source>
        <dbReference type="SMART" id="SM00670"/>
    </source>
</evidence>
<evidence type="ECO:0000313" key="4">
    <source>
        <dbReference type="Proteomes" id="UP000054097"/>
    </source>
</evidence>
<evidence type="ECO:0000256" key="1">
    <source>
        <dbReference type="SAM" id="MobiDB-lite"/>
    </source>
</evidence>
<dbReference type="InterPro" id="IPR002716">
    <property type="entry name" value="PIN_dom"/>
</dbReference>
<dbReference type="InterPro" id="IPR011990">
    <property type="entry name" value="TPR-like_helical_dom_sf"/>
</dbReference>
<feature type="domain" description="PIN" evidence="2">
    <location>
        <begin position="928"/>
        <end position="1087"/>
    </location>
</feature>
<dbReference type="Gene3D" id="3.40.50.1010">
    <property type="entry name" value="5'-nuclease"/>
    <property type="match status" value="1"/>
</dbReference>
<feature type="region of interest" description="Disordered" evidence="1">
    <location>
        <begin position="769"/>
        <end position="789"/>
    </location>
</feature>
<dbReference type="Pfam" id="PF13638">
    <property type="entry name" value="PIN_4"/>
    <property type="match status" value="1"/>
</dbReference>
<dbReference type="Gene3D" id="1.25.40.10">
    <property type="entry name" value="Tetratricopeptide repeat domain"/>
    <property type="match status" value="1"/>
</dbReference>
<dbReference type="CDD" id="cd09880">
    <property type="entry name" value="PIN_Smg5-6-like"/>
    <property type="match status" value="1"/>
</dbReference>
<feature type="region of interest" description="Disordered" evidence="1">
    <location>
        <begin position="897"/>
        <end position="916"/>
    </location>
</feature>
<dbReference type="SUPFAM" id="SSF48452">
    <property type="entry name" value="TPR-like"/>
    <property type="match status" value="1"/>
</dbReference>
<dbReference type="InterPro" id="IPR029060">
    <property type="entry name" value="PIN-like_dom_sf"/>
</dbReference>
<dbReference type="AlphaFoldDB" id="A0A0C2X561"/>
<name>A0A0C2X561_SERVB</name>
<dbReference type="InterPro" id="IPR018834">
    <property type="entry name" value="DNA/RNA-bd_Est1-type"/>
</dbReference>
<dbReference type="GO" id="GO:0042162">
    <property type="term" value="F:telomeric DNA binding"/>
    <property type="evidence" value="ECO:0007669"/>
    <property type="project" value="TreeGrafter"/>
</dbReference>
<reference evidence="3 4" key="1">
    <citation type="submission" date="2014-04" db="EMBL/GenBank/DDBJ databases">
        <authorList>
            <consortium name="DOE Joint Genome Institute"/>
            <person name="Kuo A."/>
            <person name="Zuccaro A."/>
            <person name="Kohler A."/>
            <person name="Nagy L.G."/>
            <person name="Floudas D."/>
            <person name="Copeland A."/>
            <person name="Barry K.W."/>
            <person name="Cichocki N."/>
            <person name="Veneault-Fourrey C."/>
            <person name="LaButti K."/>
            <person name="Lindquist E.A."/>
            <person name="Lipzen A."/>
            <person name="Lundell T."/>
            <person name="Morin E."/>
            <person name="Murat C."/>
            <person name="Sun H."/>
            <person name="Tunlid A."/>
            <person name="Henrissat B."/>
            <person name="Grigoriev I.V."/>
            <person name="Hibbett D.S."/>
            <person name="Martin F."/>
            <person name="Nordberg H.P."/>
            <person name="Cantor M.N."/>
            <person name="Hua S.X."/>
        </authorList>
    </citation>
    <scope>NUCLEOTIDE SEQUENCE [LARGE SCALE GENOMIC DNA]</scope>
    <source>
        <strain evidence="3 4">MAFF 305830</strain>
    </source>
</reference>
<feature type="region of interest" description="Disordered" evidence="1">
    <location>
        <begin position="1"/>
        <end position="200"/>
    </location>
</feature>
<gene>
    <name evidence="3" type="ORF">M408DRAFT_14073</name>
</gene>
<dbReference type="Pfam" id="PF10373">
    <property type="entry name" value="EST1_DNA_bind"/>
    <property type="match status" value="1"/>
</dbReference>
<dbReference type="OrthoDB" id="2017974at2759"/>
<dbReference type="PANTHER" id="PTHR15696:SF0">
    <property type="entry name" value="TELOMERASE-BINDING PROTEIN EST1A"/>
    <property type="match status" value="1"/>
</dbReference>
<protein>
    <recommendedName>
        <fullName evidence="2">PIN domain-containing protein</fullName>
    </recommendedName>
</protein>
<dbReference type="EMBL" id="KN824278">
    <property type="protein sequence ID" value="KIM33253.1"/>
    <property type="molecule type" value="Genomic_DNA"/>
</dbReference>
<feature type="compositionally biased region" description="Acidic residues" evidence="1">
    <location>
        <begin position="769"/>
        <end position="783"/>
    </location>
</feature>
<feature type="region of interest" description="Disordered" evidence="1">
    <location>
        <begin position="223"/>
        <end position="258"/>
    </location>
</feature>
<dbReference type="STRING" id="933852.A0A0C2X561"/>
<dbReference type="SMART" id="SM00670">
    <property type="entry name" value="PINc"/>
    <property type="match status" value="1"/>
</dbReference>
<organism evidence="3 4">
    <name type="scientific">Serendipita vermifera MAFF 305830</name>
    <dbReference type="NCBI Taxonomy" id="933852"/>
    <lineage>
        <taxon>Eukaryota</taxon>
        <taxon>Fungi</taxon>
        <taxon>Dikarya</taxon>
        <taxon>Basidiomycota</taxon>
        <taxon>Agaricomycotina</taxon>
        <taxon>Agaricomycetes</taxon>
        <taxon>Sebacinales</taxon>
        <taxon>Serendipitaceae</taxon>
        <taxon>Serendipita</taxon>
    </lineage>
</organism>
<keyword evidence="4" id="KW-1185">Reference proteome</keyword>
<dbReference type="HOGENOM" id="CLU_003327_0_0_1"/>
<evidence type="ECO:0000313" key="3">
    <source>
        <dbReference type="EMBL" id="KIM33253.1"/>
    </source>
</evidence>
<feature type="compositionally biased region" description="Low complexity" evidence="1">
    <location>
        <begin position="156"/>
        <end position="188"/>
    </location>
</feature>